<keyword evidence="2" id="KW-0539">Nucleus</keyword>
<dbReference type="EMBL" id="EQ962660">
    <property type="protein sequence ID" value="EED11980.1"/>
    <property type="molecule type" value="Genomic_DNA"/>
</dbReference>
<dbReference type="GO" id="GO:0005634">
    <property type="term" value="C:nucleus"/>
    <property type="evidence" value="ECO:0007669"/>
    <property type="project" value="UniProtKB-SubCell"/>
</dbReference>
<protein>
    <submittedName>
        <fullName evidence="4">C6 transcription factor, putative</fullName>
    </submittedName>
</protein>
<reference evidence="5" key="1">
    <citation type="journal article" date="2015" name="Genome Announc.">
        <title>Genome sequence of the AIDS-associated pathogen Penicillium marneffei (ATCC18224) and its near taxonomic relative Talaromyces stipitatus (ATCC10500).</title>
        <authorList>
            <person name="Nierman W.C."/>
            <person name="Fedorova-Abrams N.D."/>
            <person name="Andrianopoulos A."/>
        </authorList>
    </citation>
    <scope>NUCLEOTIDE SEQUENCE [LARGE SCALE GENOMIC DNA]</scope>
    <source>
        <strain evidence="5">ATCC 10500 / CBS 375.48 / QM 6759 / NRRL 1006</strain>
    </source>
</reference>
<dbReference type="GO" id="GO:0045944">
    <property type="term" value="P:positive regulation of transcription by RNA polymerase II"/>
    <property type="evidence" value="ECO:0007669"/>
    <property type="project" value="TreeGrafter"/>
</dbReference>
<dbReference type="OMA" id="MKRGPLY"/>
<gene>
    <name evidence="4" type="ORF">TSTA_000570</name>
</gene>
<keyword evidence="5" id="KW-1185">Reference proteome</keyword>
<dbReference type="Pfam" id="PF11951">
    <property type="entry name" value="Fungal_trans_2"/>
    <property type="match status" value="1"/>
</dbReference>
<dbReference type="PANTHER" id="PTHR37534:SF26">
    <property type="entry name" value="TRANSCRIPTION FACTOR, PUTATIVE-RELATED"/>
    <property type="match status" value="1"/>
</dbReference>
<organism evidence="4 5">
    <name type="scientific">Talaromyces stipitatus (strain ATCC 10500 / CBS 375.48 / QM 6759 / NRRL 1006)</name>
    <name type="common">Penicillium stipitatum</name>
    <dbReference type="NCBI Taxonomy" id="441959"/>
    <lineage>
        <taxon>Eukaryota</taxon>
        <taxon>Fungi</taxon>
        <taxon>Dikarya</taxon>
        <taxon>Ascomycota</taxon>
        <taxon>Pezizomycotina</taxon>
        <taxon>Eurotiomycetes</taxon>
        <taxon>Eurotiomycetidae</taxon>
        <taxon>Eurotiales</taxon>
        <taxon>Trichocomaceae</taxon>
        <taxon>Talaromyces</taxon>
        <taxon>Talaromyces sect. Talaromyces</taxon>
    </lineage>
</organism>
<dbReference type="STRING" id="441959.B8MST7"/>
<dbReference type="AlphaFoldDB" id="B8MST7"/>
<evidence type="ECO:0000313" key="5">
    <source>
        <dbReference type="Proteomes" id="UP000001745"/>
    </source>
</evidence>
<dbReference type="InParanoid" id="B8MST7"/>
<evidence type="ECO:0000256" key="1">
    <source>
        <dbReference type="ARBA" id="ARBA00004123"/>
    </source>
</evidence>
<dbReference type="HOGENOM" id="CLU_019313_1_0_1"/>
<accession>B8MST7</accession>
<proteinExistence type="predicted"/>
<dbReference type="GO" id="GO:0000976">
    <property type="term" value="F:transcription cis-regulatory region binding"/>
    <property type="evidence" value="ECO:0007669"/>
    <property type="project" value="TreeGrafter"/>
</dbReference>
<sequence length="676" mass="75464">MSTNTGIQCHGYGPRPEWMDNGALQKEKALEFKQIVSQTKWKKGKQSLLHSRRSSQDRNLHCNQALASRPNTNETPTTSAPYSTNSQLGQSYCLMSEDKSSNESPEPERTTYLERAWNAPSHTSIIPPDSVCLRNPGNFAPVTLYSKDVSPRYGPGMSAPELAAAQMSDIDWVDVAPQEILELAINGSNNSPQFDAMMWSMPQYTTSTVPAVTAPEYCMGSSNLSPLGHTPVSVDITRKSTSRATSPKTATPDHQKEDALFMHYLDDVFYTQNPFYNPADKYKRAWLFSIIKQVKPAYYATLALSERDLLISSMLQDVDIQDLTERLRAKNSYYDLAVQGLKPYLDDAQNLQVHEDLVRCVEGLTSILQVLYWEFFAGGSRNWQSLLRSASPLITPLINARLPDQTSIQSETQQTRKNSLSPEQDGATCVLLGSFISLDILACASTRSTPFLEIDHLQALNHLGITMERMMGCQNSVMSLIFEVTVLDKWKAESQATHKLSIVELAKRGLQIEQRLQRELENLSSTQLSTQPLNGPSVIHFIPSHIIATKAYTFAAIIYLHVVISGPYPELPEIAGPVSDAIALFRSTQDNPKLLLNIIWPLCVAGCMAVESQQSFFRHLAALFAQKTSGESLPPTGTFFEAMEIIEQCWHTRKSLPFDCDWASIMDQSACYVLLR</sequence>
<dbReference type="OrthoDB" id="5213892at2759"/>
<dbReference type="Proteomes" id="UP000001745">
    <property type="component" value="Unassembled WGS sequence"/>
</dbReference>
<evidence type="ECO:0000256" key="3">
    <source>
        <dbReference type="SAM" id="MobiDB-lite"/>
    </source>
</evidence>
<evidence type="ECO:0000256" key="2">
    <source>
        <dbReference type="ARBA" id="ARBA00023242"/>
    </source>
</evidence>
<dbReference type="GO" id="GO:0003700">
    <property type="term" value="F:DNA-binding transcription factor activity"/>
    <property type="evidence" value="ECO:0007669"/>
    <property type="project" value="TreeGrafter"/>
</dbReference>
<feature type="region of interest" description="Disordered" evidence="3">
    <location>
        <begin position="66"/>
        <end position="86"/>
    </location>
</feature>
<dbReference type="PANTHER" id="PTHR37534">
    <property type="entry name" value="TRANSCRIPTIONAL ACTIVATOR PROTEIN UGA3"/>
    <property type="match status" value="1"/>
</dbReference>
<dbReference type="VEuPathDB" id="FungiDB:TSTA_000570"/>
<dbReference type="eggNOG" id="ENOG502RX7Y">
    <property type="taxonomic scope" value="Eukaryota"/>
</dbReference>
<dbReference type="RefSeq" id="XP_002487634.1">
    <property type="nucleotide sequence ID" value="XM_002487589.1"/>
</dbReference>
<dbReference type="PhylomeDB" id="B8MST7"/>
<evidence type="ECO:0000313" key="4">
    <source>
        <dbReference type="EMBL" id="EED11980.1"/>
    </source>
</evidence>
<name>B8MST7_TALSN</name>
<dbReference type="InterPro" id="IPR021858">
    <property type="entry name" value="Fun_TF"/>
</dbReference>
<dbReference type="GeneID" id="8108680"/>
<comment type="subcellular location">
    <subcellularLocation>
        <location evidence="1">Nucleus</location>
    </subcellularLocation>
</comment>